<comment type="caution">
    <text evidence="19">The sequence shown here is derived from an EMBL/GenBank/DDBJ whole genome shotgun (WGS) entry which is preliminary data.</text>
</comment>
<evidence type="ECO:0000256" key="6">
    <source>
        <dbReference type="ARBA" id="ARBA00022989"/>
    </source>
</evidence>
<evidence type="ECO:0000256" key="4">
    <source>
        <dbReference type="ARBA" id="ARBA00022448"/>
    </source>
</evidence>
<keyword evidence="5 16" id="KW-0812">Transmembrane</keyword>
<reference evidence="19" key="1">
    <citation type="submission" date="2021-02" db="EMBL/GenBank/DDBJ databases">
        <authorList>
            <person name="Dougan E. K."/>
            <person name="Rhodes N."/>
            <person name="Thang M."/>
            <person name="Chan C."/>
        </authorList>
    </citation>
    <scope>NUCLEOTIDE SEQUENCE</scope>
</reference>
<comment type="catalytic activity">
    <reaction evidence="8">
        <text>D-galactose(in) = D-galactose(out)</text>
        <dbReference type="Rhea" id="RHEA:34915"/>
        <dbReference type="ChEBI" id="CHEBI:4139"/>
    </reaction>
    <physiologicalReaction direction="right-to-left" evidence="8">
        <dbReference type="Rhea" id="RHEA:34917"/>
    </physiologicalReaction>
</comment>
<feature type="transmembrane region" description="Helical" evidence="16">
    <location>
        <begin position="78"/>
        <end position="97"/>
    </location>
</feature>
<keyword evidence="4" id="KW-0813">Transport</keyword>
<comment type="subunit">
    <text evidence="3">Homodimer.</text>
</comment>
<feature type="domain" description="Protein kinase" evidence="17">
    <location>
        <begin position="1040"/>
        <end position="1269"/>
    </location>
</feature>
<dbReference type="GO" id="GO:0004672">
    <property type="term" value="F:protein kinase activity"/>
    <property type="evidence" value="ECO:0007669"/>
    <property type="project" value="InterPro"/>
</dbReference>
<feature type="transmembrane region" description="Helical" evidence="16">
    <location>
        <begin position="760"/>
        <end position="780"/>
    </location>
</feature>
<sequence length="1269" mass="135812">MPADSGAERDGEICEGTSRRELLADQTGLSLEADLAQLKRTVAVASLSTFCLGYNTAIVAGAQTGIHQDSDFVHGSGLASGVLVSSALPAAALGAFGGQVANLVGRRRTLLAVASLFALAPLAMAAAPSFLFLLAARFLCGLSIGVSSVLTNLYITEVSPAVCRGRLGGWAPFIGTSGILVSYIVSSALQPFPYQAWRWQFGLAVLPALLQLLLSRQLPETPRWLLAQSRKEDARQSLQQLFPKAAPSCVDEELSRLEADLGHTAEMAAISSWNLCSAEHRASTLVGVAINVLQQVSGINVFIYFARQILEDAGFGRYSMVSTVLVSLIQLTATAVLIQFIDRVGRRPLALIGLAGMMAGLLLVIAGSLERGAGLEVTFTAWFSLLGMLLFRAAFSLSLGPLPYVMTSEFFKQEARAAGVGLCWAMNWLANFAVSLSFPVLAETREFATMGAAAEVCEVVRIYWPLLLGNVLEWYEFAMFGFLEPYFQTNFFHDSAVSTWLGFACTFLARPFGGLFIGLLGDVFGRKVSAFVSIFGMLIGTVGQGLLPSYRCGDLAGHVGFVLLIALRILQGIATGGEIAAVSTYITEVGSQRVLARSMALLGVTCSMGAFLAQLASYLVVSVFGEEAASEWAWRLPFLTAIIPGLISARGRHNMPESKIFLDQNTRLDTASGSLRGVAGRLHAVLKSHSAALTLGTLSVAGPAMLAYGGYAWGLVYLRKHGASQASLILAGTVGRGTAILLAPLVGWLADTRGVAWSQFFGSCMLALAGIPFFLAIVRSPDVFEVVVFAFGLGYGVLLAFNTMVLLLHVVELFPASVRNVGVGTSYNVGVCLFGGFAPALFELSLKVNPLFPGVLLSLSGCIPALAILLGLRLQARGLLRLAHVRPAPYFGRLKPCKECQTDLSGVVDAGCEMQAVPGASGQAEIFCIYLFFCVVALVFVYFLLPETNGVRLEAVTARRPQEADCEPRLGWSWEPLMKALGRQPVATRSHMWIGALPPTAANAGGEDAELGISCSLTGLVTRLASMGLQQSRQSIFDVFELGYPIGSGNFGQVLLCTRHDQPSQSYAVKVVDMDSQVSKAMEAFKSARAELDIMKRLDHPNIVKLIQVFQARCHWDWARSRAMSAVRIWEVIGGAISGGLLVRTGRGLGSGREPQRLRTGSVVEELELDGDRLHYKLLEGAGPVHGWVSTKLNDRDLLQRCTSTASGRRAGNSKEKLQNAATLQVAQMDVLAIALNVASLVQTGPHFKVTKVCSERLLEIAPSDKSVS</sequence>
<accession>A0A812X5Y8</accession>
<feature type="transmembrane region" description="Helical" evidence="16">
    <location>
        <begin position="726"/>
        <end position="748"/>
    </location>
</feature>
<dbReference type="PANTHER" id="PTHR48020">
    <property type="entry name" value="PROTON MYO-INOSITOL COTRANSPORTER"/>
    <property type="match status" value="1"/>
</dbReference>
<dbReference type="GO" id="GO:0016020">
    <property type="term" value="C:membrane"/>
    <property type="evidence" value="ECO:0007669"/>
    <property type="project" value="UniProtKB-SubCell"/>
</dbReference>
<dbReference type="Gene3D" id="3.30.200.20">
    <property type="entry name" value="Phosphorylase Kinase, domain 1"/>
    <property type="match status" value="1"/>
</dbReference>
<evidence type="ECO:0000313" key="20">
    <source>
        <dbReference type="Proteomes" id="UP000601435"/>
    </source>
</evidence>
<dbReference type="PROSITE" id="PS50011">
    <property type="entry name" value="PROTEIN_KINASE_DOM"/>
    <property type="match status" value="1"/>
</dbReference>
<keyword evidence="15" id="KW-0547">Nucleotide-binding</keyword>
<keyword evidence="7 16" id="KW-0472">Membrane</keyword>
<protein>
    <recommendedName>
        <fullName evidence="14">Hexose transporter 1</fullName>
    </recommendedName>
</protein>
<organism evidence="19 20">
    <name type="scientific">Symbiodinium necroappetens</name>
    <dbReference type="NCBI Taxonomy" id="1628268"/>
    <lineage>
        <taxon>Eukaryota</taxon>
        <taxon>Sar</taxon>
        <taxon>Alveolata</taxon>
        <taxon>Dinophyceae</taxon>
        <taxon>Suessiales</taxon>
        <taxon>Symbiodiniaceae</taxon>
        <taxon>Symbiodinium</taxon>
    </lineage>
</organism>
<feature type="transmembrane region" description="Helical" evidence="16">
    <location>
        <begin position="381"/>
        <end position="405"/>
    </location>
</feature>
<dbReference type="SMART" id="SM00220">
    <property type="entry name" value="S_TKc"/>
    <property type="match status" value="1"/>
</dbReference>
<feature type="transmembrane region" description="Helical" evidence="16">
    <location>
        <begin position="528"/>
        <end position="547"/>
    </location>
</feature>
<feature type="transmembrane region" description="Helical" evidence="16">
    <location>
        <begin position="559"/>
        <end position="587"/>
    </location>
</feature>
<evidence type="ECO:0000256" key="5">
    <source>
        <dbReference type="ARBA" id="ARBA00022692"/>
    </source>
</evidence>
<evidence type="ECO:0000313" key="19">
    <source>
        <dbReference type="EMBL" id="CAE7707528.1"/>
    </source>
</evidence>
<dbReference type="InterPro" id="IPR003663">
    <property type="entry name" value="Sugar/inositol_transpt"/>
</dbReference>
<feature type="transmembrane region" description="Helical" evidence="16">
    <location>
        <begin position="632"/>
        <end position="649"/>
    </location>
</feature>
<comment type="catalytic activity">
    <reaction evidence="13">
        <text>D-fructose(out) = D-fructose(in)</text>
        <dbReference type="Rhea" id="RHEA:60372"/>
        <dbReference type="ChEBI" id="CHEBI:37721"/>
    </reaction>
    <physiologicalReaction direction="left-to-right" evidence="13">
        <dbReference type="Rhea" id="RHEA:60373"/>
    </physiologicalReaction>
</comment>
<dbReference type="SUPFAM" id="SSF103473">
    <property type="entry name" value="MFS general substrate transporter"/>
    <property type="match status" value="2"/>
</dbReference>
<proteinExistence type="inferred from homology"/>
<dbReference type="InterPro" id="IPR005829">
    <property type="entry name" value="Sugar_transporter_CS"/>
</dbReference>
<feature type="transmembrane region" description="Helical" evidence="16">
    <location>
        <begin position="924"/>
        <end position="945"/>
    </location>
</feature>
<feature type="transmembrane region" description="Helical" evidence="16">
    <location>
        <begin position="820"/>
        <end position="842"/>
    </location>
</feature>
<keyword evidence="20" id="KW-1185">Reference proteome</keyword>
<comment type="catalytic activity">
    <reaction evidence="9">
        <text>D-glucose(out) = D-glucose(in)</text>
        <dbReference type="Rhea" id="RHEA:60376"/>
        <dbReference type="ChEBI" id="CHEBI:4167"/>
    </reaction>
    <physiologicalReaction direction="left-to-right" evidence="9">
        <dbReference type="Rhea" id="RHEA:60377"/>
    </physiologicalReaction>
</comment>
<evidence type="ECO:0000256" key="11">
    <source>
        <dbReference type="ARBA" id="ARBA00044662"/>
    </source>
</evidence>
<evidence type="ECO:0000256" key="7">
    <source>
        <dbReference type="ARBA" id="ARBA00023136"/>
    </source>
</evidence>
<dbReference type="AlphaFoldDB" id="A0A812X5Y8"/>
<gene>
    <name evidence="19" type="primary">ywtG</name>
    <name evidence="19" type="ORF">SNEC2469_LOCUS20396</name>
</gene>
<feature type="transmembrane region" description="Helical" evidence="16">
    <location>
        <begin position="134"/>
        <end position="155"/>
    </location>
</feature>
<dbReference type="InterPro" id="IPR011009">
    <property type="entry name" value="Kinase-like_dom_sf"/>
</dbReference>
<evidence type="ECO:0000259" key="18">
    <source>
        <dbReference type="PROSITE" id="PS50850"/>
    </source>
</evidence>
<dbReference type="PANTHER" id="PTHR48020:SF12">
    <property type="entry name" value="PROTON MYO-INOSITOL COTRANSPORTER"/>
    <property type="match status" value="1"/>
</dbReference>
<feature type="transmembrane region" description="Helical" evidence="16">
    <location>
        <begin position="500"/>
        <end position="521"/>
    </location>
</feature>
<dbReference type="InterPro" id="IPR036259">
    <property type="entry name" value="MFS_trans_sf"/>
</dbReference>
<evidence type="ECO:0000259" key="17">
    <source>
        <dbReference type="PROSITE" id="PS50011"/>
    </source>
</evidence>
<evidence type="ECO:0000256" key="3">
    <source>
        <dbReference type="ARBA" id="ARBA00011738"/>
    </source>
</evidence>
<feature type="binding site" evidence="15">
    <location>
        <position position="1070"/>
    </location>
    <ligand>
        <name>ATP</name>
        <dbReference type="ChEBI" id="CHEBI:30616"/>
    </ligand>
</feature>
<dbReference type="Pfam" id="PF00083">
    <property type="entry name" value="Sugar_tr"/>
    <property type="match status" value="2"/>
</dbReference>
<dbReference type="EMBL" id="CAJNJA010035474">
    <property type="protein sequence ID" value="CAE7707528.1"/>
    <property type="molecule type" value="Genomic_DNA"/>
</dbReference>
<feature type="transmembrane region" description="Helical" evidence="16">
    <location>
        <begin position="285"/>
        <end position="306"/>
    </location>
</feature>
<dbReference type="PROSITE" id="PS00216">
    <property type="entry name" value="SUGAR_TRANSPORT_1"/>
    <property type="match status" value="1"/>
</dbReference>
<comment type="catalytic activity">
    <reaction evidence="11">
        <text>D-mannose(out) = D-mannose(in)</text>
        <dbReference type="Rhea" id="RHEA:78391"/>
        <dbReference type="ChEBI" id="CHEBI:4208"/>
    </reaction>
    <physiologicalReaction direction="left-to-right" evidence="11">
        <dbReference type="Rhea" id="RHEA:78392"/>
    </physiologicalReaction>
</comment>
<feature type="domain" description="Major facilitator superfamily (MFS) profile" evidence="18">
    <location>
        <begin position="41"/>
        <end position="488"/>
    </location>
</feature>
<dbReference type="Gene3D" id="1.20.1250.20">
    <property type="entry name" value="MFS general substrate transporter like domains"/>
    <property type="match status" value="3"/>
</dbReference>
<feature type="non-terminal residue" evidence="19">
    <location>
        <position position="1269"/>
    </location>
</feature>
<dbReference type="GO" id="GO:0022857">
    <property type="term" value="F:transmembrane transporter activity"/>
    <property type="evidence" value="ECO:0007669"/>
    <property type="project" value="InterPro"/>
</dbReference>
<feature type="transmembrane region" description="Helical" evidence="16">
    <location>
        <begin position="109"/>
        <end position="128"/>
    </location>
</feature>
<dbReference type="Pfam" id="PF00069">
    <property type="entry name" value="Pkinase"/>
    <property type="match status" value="1"/>
</dbReference>
<dbReference type="PRINTS" id="PR00171">
    <property type="entry name" value="SUGRTRNSPORT"/>
</dbReference>
<dbReference type="InterPro" id="IPR020846">
    <property type="entry name" value="MFS_dom"/>
</dbReference>
<dbReference type="InterPro" id="IPR005828">
    <property type="entry name" value="MFS_sugar_transport-like"/>
</dbReference>
<feature type="transmembrane region" description="Helical" evidence="16">
    <location>
        <begin position="167"/>
        <end position="185"/>
    </location>
</feature>
<evidence type="ECO:0000256" key="9">
    <source>
        <dbReference type="ARBA" id="ARBA00044648"/>
    </source>
</evidence>
<evidence type="ECO:0000256" key="1">
    <source>
        <dbReference type="ARBA" id="ARBA00004141"/>
    </source>
</evidence>
<dbReference type="NCBIfam" id="TIGR00879">
    <property type="entry name" value="SP"/>
    <property type="match status" value="1"/>
</dbReference>
<feature type="transmembrane region" description="Helical" evidence="16">
    <location>
        <begin position="318"/>
        <end position="337"/>
    </location>
</feature>
<name>A0A812X5Y8_9DINO</name>
<dbReference type="InterPro" id="IPR017441">
    <property type="entry name" value="Protein_kinase_ATP_BS"/>
</dbReference>
<evidence type="ECO:0000256" key="14">
    <source>
        <dbReference type="ARBA" id="ARBA00044780"/>
    </source>
</evidence>
<evidence type="ECO:0000256" key="8">
    <source>
        <dbReference type="ARBA" id="ARBA00044637"/>
    </source>
</evidence>
<evidence type="ECO:0000256" key="10">
    <source>
        <dbReference type="ARBA" id="ARBA00044656"/>
    </source>
</evidence>
<evidence type="ECO:0000256" key="15">
    <source>
        <dbReference type="PROSITE-ProRule" id="PRU10141"/>
    </source>
</evidence>
<keyword evidence="6 16" id="KW-1133">Transmembrane helix</keyword>
<feature type="transmembrane region" description="Helical" evidence="16">
    <location>
        <begin position="599"/>
        <end position="620"/>
    </location>
</feature>
<evidence type="ECO:0000256" key="13">
    <source>
        <dbReference type="ARBA" id="ARBA00044710"/>
    </source>
</evidence>
<comment type="subcellular location">
    <subcellularLocation>
        <location evidence="1">Membrane</location>
        <topology evidence="1">Multi-pass membrane protein</topology>
    </subcellularLocation>
</comment>
<dbReference type="PROSITE" id="PS50850">
    <property type="entry name" value="MFS"/>
    <property type="match status" value="1"/>
</dbReference>
<dbReference type="OrthoDB" id="5296287at2759"/>
<feature type="transmembrane region" description="Helical" evidence="16">
    <location>
        <begin position="417"/>
        <end position="441"/>
    </location>
</feature>
<feature type="transmembrane region" description="Helical" evidence="16">
    <location>
        <begin position="786"/>
        <end position="808"/>
    </location>
</feature>
<feature type="transmembrane region" description="Helical" evidence="16">
    <location>
        <begin position="854"/>
        <end position="872"/>
    </location>
</feature>
<comment type="similarity">
    <text evidence="2">Belongs to the major facilitator superfamily. Sugar transporter (TC 2.A.1.1) family.</text>
</comment>
<dbReference type="SUPFAM" id="SSF56112">
    <property type="entry name" value="Protein kinase-like (PK-like)"/>
    <property type="match status" value="1"/>
</dbReference>
<evidence type="ECO:0000256" key="12">
    <source>
        <dbReference type="ARBA" id="ARBA00044668"/>
    </source>
</evidence>
<dbReference type="PROSITE" id="PS00107">
    <property type="entry name" value="PROTEIN_KINASE_ATP"/>
    <property type="match status" value="1"/>
</dbReference>
<keyword evidence="15" id="KW-0067">ATP-binding</keyword>
<evidence type="ECO:0000256" key="2">
    <source>
        <dbReference type="ARBA" id="ARBA00010992"/>
    </source>
</evidence>
<feature type="transmembrane region" description="Helical" evidence="16">
    <location>
        <begin position="349"/>
        <end position="369"/>
    </location>
</feature>
<comment type="catalytic activity">
    <reaction evidence="10">
        <text>D-xylose(out) = D-xylose(in)</text>
        <dbReference type="Rhea" id="RHEA:78427"/>
        <dbReference type="ChEBI" id="CHEBI:53455"/>
    </reaction>
    <physiologicalReaction direction="left-to-right" evidence="10">
        <dbReference type="Rhea" id="RHEA:78428"/>
    </physiologicalReaction>
</comment>
<evidence type="ECO:0000256" key="16">
    <source>
        <dbReference type="SAM" id="Phobius"/>
    </source>
</evidence>
<dbReference type="InterPro" id="IPR050814">
    <property type="entry name" value="Myo-inositol_Transporter"/>
</dbReference>
<dbReference type="Proteomes" id="UP000601435">
    <property type="component" value="Unassembled WGS sequence"/>
</dbReference>
<dbReference type="PROSITE" id="PS00217">
    <property type="entry name" value="SUGAR_TRANSPORT_2"/>
    <property type="match status" value="1"/>
</dbReference>
<dbReference type="InterPro" id="IPR000719">
    <property type="entry name" value="Prot_kinase_dom"/>
</dbReference>
<feature type="transmembrane region" description="Helical" evidence="16">
    <location>
        <begin position="691"/>
        <end position="714"/>
    </location>
</feature>
<feature type="transmembrane region" description="Helical" evidence="16">
    <location>
        <begin position="197"/>
        <end position="214"/>
    </location>
</feature>
<dbReference type="GO" id="GO:0005524">
    <property type="term" value="F:ATP binding"/>
    <property type="evidence" value="ECO:0007669"/>
    <property type="project" value="UniProtKB-UniRule"/>
</dbReference>
<comment type="catalytic activity">
    <reaction evidence="12">
        <text>D-glucosamine(out) = D-glucosamine(in)</text>
        <dbReference type="Rhea" id="RHEA:78423"/>
        <dbReference type="ChEBI" id="CHEBI:58723"/>
    </reaction>
    <physiologicalReaction direction="left-to-right" evidence="12">
        <dbReference type="Rhea" id="RHEA:78424"/>
    </physiologicalReaction>
</comment>